<name>A0ABT2RPN6_9FIRM</name>
<feature type="transmembrane region" description="Helical" evidence="15">
    <location>
        <begin position="171"/>
        <end position="190"/>
    </location>
</feature>
<evidence type="ECO:0000313" key="19">
    <source>
        <dbReference type="Proteomes" id="UP001652431"/>
    </source>
</evidence>
<feature type="domain" description="Histidine kinase" evidence="16">
    <location>
        <begin position="273"/>
        <end position="488"/>
    </location>
</feature>
<keyword evidence="13 15" id="KW-0472">Membrane</keyword>
<comment type="catalytic activity">
    <reaction evidence="1">
        <text>ATP + protein L-histidine = ADP + protein N-phospho-L-histidine.</text>
        <dbReference type="EC" id="2.7.13.3"/>
    </reaction>
</comment>
<dbReference type="PROSITE" id="PS50885">
    <property type="entry name" value="HAMP"/>
    <property type="match status" value="1"/>
</dbReference>
<dbReference type="Gene3D" id="6.10.340.10">
    <property type="match status" value="1"/>
</dbReference>
<dbReference type="SMART" id="SM00304">
    <property type="entry name" value="HAMP"/>
    <property type="match status" value="1"/>
</dbReference>
<dbReference type="SMART" id="SM00387">
    <property type="entry name" value="HATPase_c"/>
    <property type="match status" value="1"/>
</dbReference>
<dbReference type="PANTHER" id="PTHR45528">
    <property type="entry name" value="SENSOR HISTIDINE KINASE CPXA"/>
    <property type="match status" value="1"/>
</dbReference>
<accession>A0ABT2RPN6</accession>
<evidence type="ECO:0000256" key="9">
    <source>
        <dbReference type="ARBA" id="ARBA00022777"/>
    </source>
</evidence>
<sequence>MRHSIRRQMLCLFIGLLICMLVGLLAVNIWFLEPYYIKNKEEQFVAMYTAIKEAMQEGKLQDEDTFDELYQQAEKSNMFFLIVNPIEKKGYSNAPDTMELRQQLDEFLLNQSSENDKILQSTDDYEISQTNRRGGQTDDLRMRGDLDDGYYFVIRSPLASIQESVSVSNQFLMYVGITVILVGSILVWFFSKWLTDPILELAALSVKMADLDFDAKYKSGGENEIGILGENFNSMSEKLEKAISDLKNANYHLQKDIEKKEKAEKMRSEFLGNVSHELKTPIALIQGYAEGLKEGINDDAESREFYCDVIMDEAAKMNRMVQNLLTLNQLEFGDEDVQFTRFNLTELIKGVIASMEILAQQKEARVIFRQKEPVFVWADELKVEQVVRNYVSNAFNHVSGDRVIEIKIRTGEEKAKVTVFNTGTPIPEEDVSHIWEKFYKVDKAHTREYGGNGIGLSIVKAIMESFHQEYGVKNYDNGVEFWFELDVR</sequence>
<protein>
    <recommendedName>
        <fullName evidence="3">histidine kinase</fullName>
        <ecNumber evidence="3">2.7.13.3</ecNumber>
    </recommendedName>
</protein>
<keyword evidence="11 15" id="KW-1133">Transmembrane helix</keyword>
<keyword evidence="4" id="KW-1003">Cell membrane</keyword>
<dbReference type="CDD" id="cd00082">
    <property type="entry name" value="HisKA"/>
    <property type="match status" value="1"/>
</dbReference>
<dbReference type="InterPro" id="IPR004358">
    <property type="entry name" value="Sig_transdc_His_kin-like_C"/>
</dbReference>
<dbReference type="Gene3D" id="1.10.287.130">
    <property type="match status" value="1"/>
</dbReference>
<comment type="subcellular location">
    <subcellularLocation>
        <location evidence="2">Cell membrane</location>
        <topology evidence="2">Multi-pass membrane protein</topology>
    </subcellularLocation>
</comment>
<dbReference type="InterPro" id="IPR003661">
    <property type="entry name" value="HisK_dim/P_dom"/>
</dbReference>
<evidence type="ECO:0000313" key="18">
    <source>
        <dbReference type="EMBL" id="MCU6687374.1"/>
    </source>
</evidence>
<keyword evidence="10" id="KW-0067">ATP-binding</keyword>
<evidence type="ECO:0000256" key="11">
    <source>
        <dbReference type="ARBA" id="ARBA00022989"/>
    </source>
</evidence>
<keyword evidence="12" id="KW-0902">Two-component regulatory system</keyword>
<dbReference type="SUPFAM" id="SSF55874">
    <property type="entry name" value="ATPase domain of HSP90 chaperone/DNA topoisomerase II/histidine kinase"/>
    <property type="match status" value="1"/>
</dbReference>
<evidence type="ECO:0000256" key="14">
    <source>
        <dbReference type="SAM" id="Coils"/>
    </source>
</evidence>
<evidence type="ECO:0000256" key="15">
    <source>
        <dbReference type="SAM" id="Phobius"/>
    </source>
</evidence>
<dbReference type="PRINTS" id="PR00344">
    <property type="entry name" value="BCTRLSENSOR"/>
</dbReference>
<dbReference type="PANTHER" id="PTHR45528:SF1">
    <property type="entry name" value="SENSOR HISTIDINE KINASE CPXA"/>
    <property type="match status" value="1"/>
</dbReference>
<dbReference type="Pfam" id="PF00512">
    <property type="entry name" value="HisKA"/>
    <property type="match status" value="1"/>
</dbReference>
<dbReference type="PROSITE" id="PS50109">
    <property type="entry name" value="HIS_KIN"/>
    <property type="match status" value="1"/>
</dbReference>
<dbReference type="InterPro" id="IPR003660">
    <property type="entry name" value="HAMP_dom"/>
</dbReference>
<dbReference type="SMART" id="SM00388">
    <property type="entry name" value="HisKA"/>
    <property type="match status" value="1"/>
</dbReference>
<keyword evidence="19" id="KW-1185">Reference proteome</keyword>
<dbReference type="Pfam" id="PF02518">
    <property type="entry name" value="HATPase_c"/>
    <property type="match status" value="1"/>
</dbReference>
<evidence type="ECO:0000256" key="12">
    <source>
        <dbReference type="ARBA" id="ARBA00023012"/>
    </source>
</evidence>
<comment type="caution">
    <text evidence="18">The sequence shown here is derived from an EMBL/GenBank/DDBJ whole genome shotgun (WGS) entry which is preliminary data.</text>
</comment>
<evidence type="ECO:0000256" key="1">
    <source>
        <dbReference type="ARBA" id="ARBA00000085"/>
    </source>
</evidence>
<dbReference type="CDD" id="cd06225">
    <property type="entry name" value="HAMP"/>
    <property type="match status" value="1"/>
</dbReference>
<dbReference type="EC" id="2.7.13.3" evidence="3"/>
<dbReference type="RefSeq" id="WP_158371036.1">
    <property type="nucleotide sequence ID" value="NZ_JAOQJU010000018.1"/>
</dbReference>
<dbReference type="EMBL" id="JAOQJU010000018">
    <property type="protein sequence ID" value="MCU6687374.1"/>
    <property type="molecule type" value="Genomic_DNA"/>
</dbReference>
<dbReference type="GO" id="GO:0016301">
    <property type="term" value="F:kinase activity"/>
    <property type="evidence" value="ECO:0007669"/>
    <property type="project" value="UniProtKB-KW"/>
</dbReference>
<dbReference type="SUPFAM" id="SSF47384">
    <property type="entry name" value="Homodimeric domain of signal transducing histidine kinase"/>
    <property type="match status" value="1"/>
</dbReference>
<evidence type="ECO:0000256" key="7">
    <source>
        <dbReference type="ARBA" id="ARBA00022692"/>
    </source>
</evidence>
<reference evidence="18 19" key="1">
    <citation type="journal article" date="2021" name="ISME Commun">
        <title>Automated analysis of genomic sequences facilitates high-throughput and comprehensive description of bacteria.</title>
        <authorList>
            <person name="Hitch T.C.A."/>
        </authorList>
    </citation>
    <scope>NUCLEOTIDE SEQUENCE [LARGE SCALE GENOMIC DNA]</scope>
    <source>
        <strain evidence="18 19">Sanger_03</strain>
    </source>
</reference>
<dbReference type="InterPro" id="IPR036097">
    <property type="entry name" value="HisK_dim/P_sf"/>
</dbReference>
<evidence type="ECO:0000256" key="8">
    <source>
        <dbReference type="ARBA" id="ARBA00022741"/>
    </source>
</evidence>
<dbReference type="InterPro" id="IPR003594">
    <property type="entry name" value="HATPase_dom"/>
</dbReference>
<evidence type="ECO:0000256" key="10">
    <source>
        <dbReference type="ARBA" id="ARBA00022840"/>
    </source>
</evidence>
<organism evidence="18 19">
    <name type="scientific">Dorea acetigenes</name>
    <dbReference type="NCBI Taxonomy" id="2981787"/>
    <lineage>
        <taxon>Bacteria</taxon>
        <taxon>Bacillati</taxon>
        <taxon>Bacillota</taxon>
        <taxon>Clostridia</taxon>
        <taxon>Lachnospirales</taxon>
        <taxon>Lachnospiraceae</taxon>
        <taxon>Dorea</taxon>
    </lineage>
</organism>
<keyword evidence="14" id="KW-0175">Coiled coil</keyword>
<feature type="domain" description="HAMP" evidence="17">
    <location>
        <begin position="192"/>
        <end position="244"/>
    </location>
</feature>
<dbReference type="InterPro" id="IPR036890">
    <property type="entry name" value="HATPase_C_sf"/>
</dbReference>
<keyword evidence="6" id="KW-0808">Transferase</keyword>
<keyword evidence="5" id="KW-0597">Phosphoprotein</keyword>
<evidence type="ECO:0000256" key="13">
    <source>
        <dbReference type="ARBA" id="ARBA00023136"/>
    </source>
</evidence>
<dbReference type="Proteomes" id="UP001652431">
    <property type="component" value="Unassembled WGS sequence"/>
</dbReference>
<dbReference type="InterPro" id="IPR050398">
    <property type="entry name" value="HssS/ArlS-like"/>
</dbReference>
<keyword evidence="9 18" id="KW-0418">Kinase</keyword>
<dbReference type="Pfam" id="PF00672">
    <property type="entry name" value="HAMP"/>
    <property type="match status" value="1"/>
</dbReference>
<gene>
    <name evidence="18" type="ORF">OCV99_12670</name>
</gene>
<dbReference type="Gene3D" id="3.30.565.10">
    <property type="entry name" value="Histidine kinase-like ATPase, C-terminal domain"/>
    <property type="match status" value="1"/>
</dbReference>
<evidence type="ECO:0000259" key="17">
    <source>
        <dbReference type="PROSITE" id="PS50885"/>
    </source>
</evidence>
<evidence type="ECO:0000256" key="4">
    <source>
        <dbReference type="ARBA" id="ARBA00022475"/>
    </source>
</evidence>
<proteinExistence type="predicted"/>
<keyword evidence="8" id="KW-0547">Nucleotide-binding</keyword>
<dbReference type="SUPFAM" id="SSF158472">
    <property type="entry name" value="HAMP domain-like"/>
    <property type="match status" value="1"/>
</dbReference>
<evidence type="ECO:0000256" key="6">
    <source>
        <dbReference type="ARBA" id="ARBA00022679"/>
    </source>
</evidence>
<dbReference type="InterPro" id="IPR005467">
    <property type="entry name" value="His_kinase_dom"/>
</dbReference>
<feature type="coiled-coil region" evidence="14">
    <location>
        <begin position="236"/>
        <end position="263"/>
    </location>
</feature>
<evidence type="ECO:0000256" key="5">
    <source>
        <dbReference type="ARBA" id="ARBA00022553"/>
    </source>
</evidence>
<evidence type="ECO:0000259" key="16">
    <source>
        <dbReference type="PROSITE" id="PS50109"/>
    </source>
</evidence>
<evidence type="ECO:0000256" key="3">
    <source>
        <dbReference type="ARBA" id="ARBA00012438"/>
    </source>
</evidence>
<evidence type="ECO:0000256" key="2">
    <source>
        <dbReference type="ARBA" id="ARBA00004651"/>
    </source>
</evidence>
<keyword evidence="7 15" id="KW-0812">Transmembrane</keyword>